<evidence type="ECO:0000313" key="2">
    <source>
        <dbReference type="Proteomes" id="UP001163321"/>
    </source>
</evidence>
<accession>A0ACC0WFK0</accession>
<keyword evidence="2" id="KW-1185">Reference proteome</keyword>
<evidence type="ECO:0000313" key="1">
    <source>
        <dbReference type="EMBL" id="KAI9917618.1"/>
    </source>
</evidence>
<sequence length="553" mass="61201">MEALTAASERRKRLEMELLKQQHVEEQDQQECHRSRRNAWRAAIAELQKQQAQILRQIERVAIEDRDAGEEKEDTSPVQEATDQSLRNQRSRLNIPRPVDESGTQYSIGGVVTLEPFTASQQRQVSGMTSSRSEVSFHPAVDVSTAVAQVESRYPRLQYSNTPKALNDVFSLQLKFAETMLKLEKSVQTRDRLLHPGGTSTLPQRRTGTTEHRRPRQKSRSFEGRGSTNSSVVYHESHSSESFSSSAYSVSSRESASHQGESMQLSRATTAETLAPCLSGPTNLPSEETNRIPPGPSHTMSLGNSRNSADDHLAADAQESEIHQTPTTGSNLTTPTTGSDQKSNSSLSKQVRFDGDAYSTPVLARKFTFDGPSIEEDDDEVKDEESGSVLSILGGSSIDSAELNDASFVRAFERFRCELKTSKVHSVTESPSQPPLSRKLFSEESSPKLNERTSASLVLDTFNDNAVASSADGDADVSDPECPVLDGLSLEELQERRRQLCLDIQAESAHLVLNFNGLHSVTPESQTMEQTQHRLQRMRDELKVIDSRLTALT</sequence>
<gene>
    <name evidence="1" type="ORF">PsorP6_012822</name>
</gene>
<reference evidence="1 2" key="1">
    <citation type="journal article" date="2022" name="bioRxiv">
        <title>The genome of the oomycete Peronosclerospora sorghi, a cosmopolitan pathogen of maize and sorghum, is inflated with dispersed pseudogenes.</title>
        <authorList>
            <person name="Fletcher K."/>
            <person name="Martin F."/>
            <person name="Isakeit T."/>
            <person name="Cavanaugh K."/>
            <person name="Magill C."/>
            <person name="Michelmore R."/>
        </authorList>
    </citation>
    <scope>NUCLEOTIDE SEQUENCE [LARGE SCALE GENOMIC DNA]</scope>
    <source>
        <strain evidence="1">P6</strain>
    </source>
</reference>
<name>A0ACC0WFK0_9STRA</name>
<proteinExistence type="predicted"/>
<organism evidence="1 2">
    <name type="scientific">Peronosclerospora sorghi</name>
    <dbReference type="NCBI Taxonomy" id="230839"/>
    <lineage>
        <taxon>Eukaryota</taxon>
        <taxon>Sar</taxon>
        <taxon>Stramenopiles</taxon>
        <taxon>Oomycota</taxon>
        <taxon>Peronosporomycetes</taxon>
        <taxon>Peronosporales</taxon>
        <taxon>Peronosporaceae</taxon>
        <taxon>Peronosclerospora</taxon>
    </lineage>
</organism>
<dbReference type="EMBL" id="CM047592">
    <property type="protein sequence ID" value="KAI9917618.1"/>
    <property type="molecule type" value="Genomic_DNA"/>
</dbReference>
<dbReference type="Proteomes" id="UP001163321">
    <property type="component" value="Chromosome 13"/>
</dbReference>
<protein>
    <submittedName>
        <fullName evidence="1">Uncharacterized protein</fullName>
    </submittedName>
</protein>
<comment type="caution">
    <text evidence="1">The sequence shown here is derived from an EMBL/GenBank/DDBJ whole genome shotgun (WGS) entry which is preliminary data.</text>
</comment>